<accession>A0ABV7YR03</accession>
<dbReference type="EMBL" id="JBHRYQ010000001">
    <property type="protein sequence ID" value="MFC3809401.1"/>
    <property type="molecule type" value="Genomic_DNA"/>
</dbReference>
<comment type="caution">
    <text evidence="1">The sequence shown here is derived from an EMBL/GenBank/DDBJ whole genome shotgun (WGS) entry which is preliminary data.</text>
</comment>
<reference evidence="2" key="1">
    <citation type="journal article" date="2019" name="Int. J. Syst. Evol. Microbiol.">
        <title>The Global Catalogue of Microorganisms (GCM) 10K type strain sequencing project: providing services to taxonomists for standard genome sequencing and annotation.</title>
        <authorList>
            <consortium name="The Broad Institute Genomics Platform"/>
            <consortium name="The Broad Institute Genome Sequencing Center for Infectious Disease"/>
            <person name="Wu L."/>
            <person name="Ma J."/>
        </authorList>
    </citation>
    <scope>NUCLEOTIDE SEQUENCE [LARGE SCALE GENOMIC DNA]</scope>
    <source>
        <strain evidence="2">CECT 7956</strain>
    </source>
</reference>
<keyword evidence="2" id="KW-1185">Reference proteome</keyword>
<evidence type="ECO:0000313" key="1">
    <source>
        <dbReference type="EMBL" id="MFC3809401.1"/>
    </source>
</evidence>
<proteinExistence type="predicted"/>
<name>A0ABV7YR03_9BACT</name>
<protein>
    <submittedName>
        <fullName evidence="1">Uncharacterized protein</fullName>
    </submittedName>
</protein>
<sequence length="77" mass="9267">MDKILHRNRSILLEIMGKKNEKLKVPRLTLEDKKFQFKYHTHYHINSAGKIMHFVYDFGWMDFSDDEVLLVKGKTLE</sequence>
<dbReference type="Proteomes" id="UP001595616">
    <property type="component" value="Unassembled WGS sequence"/>
</dbReference>
<dbReference type="RefSeq" id="WP_379834399.1">
    <property type="nucleotide sequence ID" value="NZ_JBHRYQ010000001.1"/>
</dbReference>
<organism evidence="1 2">
    <name type="scientific">Lacihabitans lacunae</name>
    <dbReference type="NCBI Taxonomy" id="1028214"/>
    <lineage>
        <taxon>Bacteria</taxon>
        <taxon>Pseudomonadati</taxon>
        <taxon>Bacteroidota</taxon>
        <taxon>Cytophagia</taxon>
        <taxon>Cytophagales</taxon>
        <taxon>Leadbetterellaceae</taxon>
        <taxon>Lacihabitans</taxon>
    </lineage>
</organism>
<gene>
    <name evidence="1" type="ORF">ACFOOI_01930</name>
</gene>
<evidence type="ECO:0000313" key="2">
    <source>
        <dbReference type="Proteomes" id="UP001595616"/>
    </source>
</evidence>